<protein>
    <submittedName>
        <fullName evidence="1">CONSTANS-like protein</fullName>
    </submittedName>
</protein>
<dbReference type="EMBL" id="LXQA010411994">
    <property type="protein sequence ID" value="MCI50144.1"/>
    <property type="molecule type" value="Genomic_DNA"/>
</dbReference>
<proteinExistence type="predicted"/>
<reference evidence="1 2" key="1">
    <citation type="journal article" date="2018" name="Front. Plant Sci.">
        <title>Red Clover (Trifolium pratense) and Zigzag Clover (T. medium) - A Picture of Genomic Similarities and Differences.</title>
        <authorList>
            <person name="Dluhosova J."/>
            <person name="Istvanek J."/>
            <person name="Nedelnik J."/>
            <person name="Repkova J."/>
        </authorList>
    </citation>
    <scope>NUCLEOTIDE SEQUENCE [LARGE SCALE GENOMIC DNA]</scope>
    <source>
        <strain evidence="2">cv. 10/8</strain>
        <tissue evidence="1">Leaf</tissue>
    </source>
</reference>
<dbReference type="Proteomes" id="UP000265520">
    <property type="component" value="Unassembled WGS sequence"/>
</dbReference>
<evidence type="ECO:0000313" key="2">
    <source>
        <dbReference type="Proteomes" id="UP000265520"/>
    </source>
</evidence>
<accession>A0A392SPM0</accession>
<dbReference type="AlphaFoldDB" id="A0A392SPM0"/>
<name>A0A392SPM0_9FABA</name>
<feature type="non-terminal residue" evidence="1">
    <location>
        <position position="1"/>
    </location>
</feature>
<keyword evidence="2" id="KW-1185">Reference proteome</keyword>
<evidence type="ECO:0000313" key="1">
    <source>
        <dbReference type="EMBL" id="MCI50144.1"/>
    </source>
</evidence>
<organism evidence="1 2">
    <name type="scientific">Trifolium medium</name>
    <dbReference type="NCBI Taxonomy" id="97028"/>
    <lineage>
        <taxon>Eukaryota</taxon>
        <taxon>Viridiplantae</taxon>
        <taxon>Streptophyta</taxon>
        <taxon>Embryophyta</taxon>
        <taxon>Tracheophyta</taxon>
        <taxon>Spermatophyta</taxon>
        <taxon>Magnoliopsida</taxon>
        <taxon>eudicotyledons</taxon>
        <taxon>Gunneridae</taxon>
        <taxon>Pentapetalae</taxon>
        <taxon>rosids</taxon>
        <taxon>fabids</taxon>
        <taxon>Fabales</taxon>
        <taxon>Fabaceae</taxon>
        <taxon>Papilionoideae</taxon>
        <taxon>50 kb inversion clade</taxon>
        <taxon>NPAAA clade</taxon>
        <taxon>Hologalegina</taxon>
        <taxon>IRL clade</taxon>
        <taxon>Trifolieae</taxon>
        <taxon>Trifolium</taxon>
    </lineage>
</organism>
<comment type="caution">
    <text evidence="1">The sequence shown here is derived from an EMBL/GenBank/DDBJ whole genome shotgun (WGS) entry which is preliminary data.</text>
</comment>
<sequence>ELTRCPSVHEIVSALGLDLKPHDAVFVKSENPSFGTYLPKTKILEQVCK</sequence>